<dbReference type="Proteomes" id="UP000286561">
    <property type="component" value="Unassembled WGS sequence"/>
</dbReference>
<name>A0A413PHX9_9FIRM</name>
<dbReference type="EMBL" id="QSEP01000209">
    <property type="protein sequence ID" value="RGZ75660.1"/>
    <property type="molecule type" value="Genomic_DNA"/>
</dbReference>
<evidence type="ECO:0000313" key="2">
    <source>
        <dbReference type="Proteomes" id="UP000286561"/>
    </source>
</evidence>
<dbReference type="AlphaFoldDB" id="A0A413PHX9"/>
<proteinExistence type="predicted"/>
<evidence type="ECO:0000313" key="1">
    <source>
        <dbReference type="EMBL" id="RGZ75660.1"/>
    </source>
</evidence>
<organism evidence="1 2">
    <name type="scientific">Anaerobutyricum hallii</name>
    <dbReference type="NCBI Taxonomy" id="39488"/>
    <lineage>
        <taxon>Bacteria</taxon>
        <taxon>Bacillati</taxon>
        <taxon>Bacillota</taxon>
        <taxon>Clostridia</taxon>
        <taxon>Lachnospirales</taxon>
        <taxon>Lachnospiraceae</taxon>
        <taxon>Anaerobutyricum</taxon>
    </lineage>
</organism>
<gene>
    <name evidence="1" type="ORF">DW972_15455</name>
</gene>
<protein>
    <submittedName>
        <fullName evidence="1">Uncharacterized protein</fullName>
    </submittedName>
</protein>
<dbReference type="RefSeq" id="WP_187307193.1">
    <property type="nucleotide sequence ID" value="NZ_QSEP01000209.1"/>
</dbReference>
<comment type="caution">
    <text evidence="1">The sequence shown here is derived from an EMBL/GenBank/DDBJ whole genome shotgun (WGS) entry which is preliminary data.</text>
</comment>
<sequence length="75" mass="9313">EDLLFAAGYVKDDDYSDRDEYKVGKYYHYDQYYTLYDEEENELDKVSFVTIYQKAEEYMEDDTFVRTYWNCLYVE</sequence>
<accession>A0A413PHX9</accession>
<reference evidence="1 2" key="1">
    <citation type="submission" date="2018-08" db="EMBL/GenBank/DDBJ databases">
        <title>A genome reference for cultivated species of the human gut microbiota.</title>
        <authorList>
            <person name="Zou Y."/>
            <person name="Xue W."/>
            <person name="Luo G."/>
        </authorList>
    </citation>
    <scope>NUCLEOTIDE SEQUENCE [LARGE SCALE GENOMIC DNA]</scope>
    <source>
        <strain evidence="1 2">AM48-23BH</strain>
    </source>
</reference>
<feature type="non-terminal residue" evidence="1">
    <location>
        <position position="1"/>
    </location>
</feature>